<reference evidence="3" key="1">
    <citation type="journal article" date="2011" name="PLoS Genet.">
        <title>Azospirillum genomes reveal transition of bacteria from aquatic to terrestrial environments.</title>
        <authorList>
            <person name="Wisniewski-Dye F."/>
            <person name="Borziak K."/>
            <person name="Khalsa-Moyers G."/>
            <person name="Alexandre G."/>
            <person name="Sukharnikov L.O."/>
            <person name="Wuichet K."/>
            <person name="Hurst G.B."/>
            <person name="McDonald W.H."/>
            <person name="Robertson J.S."/>
            <person name="Barbe V."/>
            <person name="Calteau A."/>
            <person name="Rouy Z."/>
            <person name="Mangenot S."/>
            <person name="Prigent-Combaret C."/>
            <person name="Normand P."/>
            <person name="Boyer M."/>
            <person name="Siguier P."/>
            <person name="Dessaux Y."/>
            <person name="Elmerich C."/>
            <person name="Condemine G."/>
            <person name="Krishnen G."/>
            <person name="Kennedy I."/>
            <person name="Paterson A.H."/>
            <person name="Gonzalez V."/>
            <person name="Mavingui P."/>
            <person name="Zhulin I.B."/>
        </authorList>
    </citation>
    <scope>NUCLEOTIDE SEQUENCE [LARGE SCALE GENOMIC DNA]</scope>
    <source>
        <strain evidence="3">4B</strain>
    </source>
</reference>
<sequence length="59" mass="6915">MRVSSPIFVSGYRFPPAPPHPEVYAPEWRIVPWRGDGYAQSPNKRGHRREMNRRVRTPA</sequence>
<accession>G7Z8E4</accession>
<proteinExistence type="predicted"/>
<dbReference type="AlphaFoldDB" id="G7Z8E4"/>
<dbReference type="STRING" id="862719.AZOLI_0307"/>
<keyword evidence="3" id="KW-1185">Reference proteome</keyword>
<dbReference type="EMBL" id="FQ311868">
    <property type="protein sequence ID" value="CBS85709.1"/>
    <property type="molecule type" value="Genomic_DNA"/>
</dbReference>
<dbReference type="KEGG" id="ali:AZOLI_0307"/>
<dbReference type="HOGENOM" id="CLU_2950265_0_0_5"/>
<feature type="compositionally biased region" description="Basic residues" evidence="1">
    <location>
        <begin position="44"/>
        <end position="59"/>
    </location>
</feature>
<gene>
    <name evidence="2" type="ordered locus">AZOLI_0307</name>
</gene>
<evidence type="ECO:0000313" key="2">
    <source>
        <dbReference type="EMBL" id="CBS85709.1"/>
    </source>
</evidence>
<dbReference type="Proteomes" id="UP000005667">
    <property type="component" value="Chromosome"/>
</dbReference>
<evidence type="ECO:0000313" key="3">
    <source>
        <dbReference type="Proteomes" id="UP000005667"/>
    </source>
</evidence>
<evidence type="ECO:0000256" key="1">
    <source>
        <dbReference type="SAM" id="MobiDB-lite"/>
    </source>
</evidence>
<organism evidence="2 3">
    <name type="scientific">Azospirillum lipoferum (strain 4B)</name>
    <dbReference type="NCBI Taxonomy" id="862719"/>
    <lineage>
        <taxon>Bacteria</taxon>
        <taxon>Pseudomonadati</taxon>
        <taxon>Pseudomonadota</taxon>
        <taxon>Alphaproteobacteria</taxon>
        <taxon>Rhodospirillales</taxon>
        <taxon>Azospirillaceae</taxon>
        <taxon>Azospirillum</taxon>
    </lineage>
</organism>
<protein>
    <submittedName>
        <fullName evidence="2">Uncharacterized protein</fullName>
    </submittedName>
</protein>
<feature type="region of interest" description="Disordered" evidence="1">
    <location>
        <begin position="37"/>
        <end position="59"/>
    </location>
</feature>
<name>G7Z8E4_AZOL4</name>